<proteinExistence type="predicted"/>
<evidence type="ECO:0000313" key="2">
    <source>
        <dbReference type="Proteomes" id="UP000230423"/>
    </source>
</evidence>
<reference evidence="1 2" key="1">
    <citation type="submission" date="2015-09" db="EMBL/GenBank/DDBJ databases">
        <title>Draft genome of the parasitic nematode Teladorsagia circumcincta isolate WARC Sus (inbred).</title>
        <authorList>
            <person name="Mitreva M."/>
        </authorList>
    </citation>
    <scope>NUCLEOTIDE SEQUENCE [LARGE SCALE GENOMIC DNA]</scope>
    <source>
        <strain evidence="1 2">S</strain>
    </source>
</reference>
<gene>
    <name evidence="1" type="ORF">TELCIR_14049</name>
</gene>
<name>A0A2G9U2F9_TELCI</name>
<dbReference type="Proteomes" id="UP000230423">
    <property type="component" value="Unassembled WGS sequence"/>
</dbReference>
<keyword evidence="2" id="KW-1185">Reference proteome</keyword>
<feature type="non-terminal residue" evidence="1">
    <location>
        <position position="1"/>
    </location>
</feature>
<dbReference type="OrthoDB" id="5783032at2759"/>
<organism evidence="1 2">
    <name type="scientific">Teladorsagia circumcincta</name>
    <name type="common">Brown stomach worm</name>
    <name type="synonym">Ostertagia circumcincta</name>
    <dbReference type="NCBI Taxonomy" id="45464"/>
    <lineage>
        <taxon>Eukaryota</taxon>
        <taxon>Metazoa</taxon>
        <taxon>Ecdysozoa</taxon>
        <taxon>Nematoda</taxon>
        <taxon>Chromadorea</taxon>
        <taxon>Rhabditida</taxon>
        <taxon>Rhabditina</taxon>
        <taxon>Rhabditomorpha</taxon>
        <taxon>Strongyloidea</taxon>
        <taxon>Trichostrongylidae</taxon>
        <taxon>Teladorsagia</taxon>
    </lineage>
</organism>
<accession>A0A2G9U2F9</accession>
<evidence type="ECO:0000313" key="1">
    <source>
        <dbReference type="EMBL" id="PIO64328.1"/>
    </source>
</evidence>
<protein>
    <submittedName>
        <fullName evidence="1">Uncharacterized protein</fullName>
    </submittedName>
</protein>
<dbReference type="EMBL" id="KZ349999">
    <property type="protein sequence ID" value="PIO64328.1"/>
    <property type="molecule type" value="Genomic_DNA"/>
</dbReference>
<sequence>TYRGLQCWHQYSTNRTLVDLLWKMEICPFQSIDFPVVTTEQICEECKCPCGVQQCATGVEPVRIIHKRRLGKCGCDCRCSYRCKQRLWAWQVVGTVFHQFYNMTAFYKAHIHLALLPTMVFCDSFF</sequence>
<dbReference type="AlphaFoldDB" id="A0A2G9U2F9"/>